<protein>
    <submittedName>
        <fullName evidence="9">4-amino-4-deoxy-L-arabinose transferase</fullName>
    </submittedName>
</protein>
<accession>A0A1H1NBU7</accession>
<dbReference type="Proteomes" id="UP000198983">
    <property type="component" value="Chromosome I"/>
</dbReference>
<keyword evidence="5 8" id="KW-0812">Transmembrane</keyword>
<dbReference type="EMBL" id="LT629732">
    <property type="protein sequence ID" value="SDR96427.1"/>
    <property type="molecule type" value="Genomic_DNA"/>
</dbReference>
<dbReference type="STRING" id="117157.SAMN04489717_1179"/>
<keyword evidence="2" id="KW-1003">Cell membrane</keyword>
<feature type="transmembrane region" description="Helical" evidence="8">
    <location>
        <begin position="292"/>
        <end position="312"/>
    </location>
</feature>
<dbReference type="InterPro" id="IPR050297">
    <property type="entry name" value="LipidA_mod_glycosyltrf_83"/>
</dbReference>
<keyword evidence="4 9" id="KW-0808">Transferase</keyword>
<evidence type="ECO:0000256" key="3">
    <source>
        <dbReference type="ARBA" id="ARBA00022676"/>
    </source>
</evidence>
<evidence type="ECO:0000256" key="5">
    <source>
        <dbReference type="ARBA" id="ARBA00022692"/>
    </source>
</evidence>
<reference evidence="9 10" key="1">
    <citation type="submission" date="2016-10" db="EMBL/GenBank/DDBJ databases">
        <authorList>
            <person name="de Groot N.N."/>
        </authorList>
    </citation>
    <scope>NUCLEOTIDE SEQUENCE [LARGE SCALE GENOMIC DNA]</scope>
    <source>
        <strain evidence="9 10">DSM 22024</strain>
    </source>
</reference>
<feature type="transmembrane region" description="Helical" evidence="8">
    <location>
        <begin position="201"/>
        <end position="221"/>
    </location>
</feature>
<evidence type="ECO:0000256" key="8">
    <source>
        <dbReference type="SAM" id="Phobius"/>
    </source>
</evidence>
<dbReference type="GO" id="GO:0009103">
    <property type="term" value="P:lipopolysaccharide biosynthetic process"/>
    <property type="evidence" value="ECO:0007669"/>
    <property type="project" value="UniProtKB-ARBA"/>
</dbReference>
<dbReference type="GO" id="GO:0005886">
    <property type="term" value="C:plasma membrane"/>
    <property type="evidence" value="ECO:0007669"/>
    <property type="project" value="UniProtKB-SubCell"/>
</dbReference>
<feature type="transmembrane region" description="Helical" evidence="8">
    <location>
        <begin position="324"/>
        <end position="341"/>
    </location>
</feature>
<dbReference type="PANTHER" id="PTHR33908">
    <property type="entry name" value="MANNOSYLTRANSFERASE YKCB-RELATED"/>
    <property type="match status" value="1"/>
</dbReference>
<sequence length="526" mass="54105">MSQILKSQSALRTSRAGGLPRTLPTWAFVVGVLVLTAAVWAALQPSVPYLGHDEAVYAAKARSWLTGAPSAQWGPHRAPGLPALGFVALAVHESVASVRVVGLLLALLAFALFCWAATGLLGPARGIVAALLVLSGPGFLRRIPEFLTDIGTAGLLAGAAYCLLRAQEGGAVPARRAGPHRAGGRDRWVPAAAGFALGAFYLRYGALAGILALALAAVVAWGPRAWLARWRGLLGAAALLAVGLAPHLVAAERVTGSRVGMVRASVGAGHPEGLGGLLTYVRMFPVKLAGPWGGVVMAAGLVAGMLAAWRLARRRPRPEDTRTVFVVLAAVALVVSLGLAAHGEPRFVFLSVFLLTLAGVAVLAEWAGARARLLLGALAAGAVATMPVTGLLVARGLHDVTSQRKSLVAAAAELAVQSGGVVGHSTGFAVPTRRCVVVTGYQPEVGWYSGCATASLEQVRSGELPPNAPVSYLVFARGRDQLPPARVRRLAADRSVRVVELPAVGSLGAGRLLTVGGTPSRTPARG</sequence>
<dbReference type="AlphaFoldDB" id="A0A1H1NBU7"/>
<keyword evidence="7 8" id="KW-0472">Membrane</keyword>
<evidence type="ECO:0000256" key="1">
    <source>
        <dbReference type="ARBA" id="ARBA00004651"/>
    </source>
</evidence>
<keyword evidence="3" id="KW-0328">Glycosyltransferase</keyword>
<evidence type="ECO:0000256" key="2">
    <source>
        <dbReference type="ARBA" id="ARBA00022475"/>
    </source>
</evidence>
<evidence type="ECO:0000313" key="10">
    <source>
        <dbReference type="Proteomes" id="UP000198983"/>
    </source>
</evidence>
<dbReference type="PANTHER" id="PTHR33908:SF11">
    <property type="entry name" value="MEMBRANE PROTEIN"/>
    <property type="match status" value="1"/>
</dbReference>
<feature type="transmembrane region" description="Helical" evidence="8">
    <location>
        <begin position="347"/>
        <end position="366"/>
    </location>
</feature>
<organism evidence="9 10">
    <name type="scientific">Actinopolymorpha singaporensis</name>
    <dbReference type="NCBI Taxonomy" id="117157"/>
    <lineage>
        <taxon>Bacteria</taxon>
        <taxon>Bacillati</taxon>
        <taxon>Actinomycetota</taxon>
        <taxon>Actinomycetes</taxon>
        <taxon>Propionibacteriales</taxon>
        <taxon>Actinopolymorphaceae</taxon>
        <taxon>Actinopolymorpha</taxon>
    </lineage>
</organism>
<evidence type="ECO:0000256" key="7">
    <source>
        <dbReference type="ARBA" id="ARBA00023136"/>
    </source>
</evidence>
<evidence type="ECO:0000256" key="4">
    <source>
        <dbReference type="ARBA" id="ARBA00022679"/>
    </source>
</evidence>
<feature type="transmembrane region" description="Helical" evidence="8">
    <location>
        <begin position="373"/>
        <end position="394"/>
    </location>
</feature>
<evidence type="ECO:0000256" key="6">
    <source>
        <dbReference type="ARBA" id="ARBA00022989"/>
    </source>
</evidence>
<gene>
    <name evidence="9" type="ORF">SAMN04489717_1179</name>
</gene>
<proteinExistence type="predicted"/>
<comment type="subcellular location">
    <subcellularLocation>
        <location evidence="1">Cell membrane</location>
        <topology evidence="1">Multi-pass membrane protein</topology>
    </subcellularLocation>
</comment>
<feature type="transmembrane region" description="Helical" evidence="8">
    <location>
        <begin position="233"/>
        <end position="251"/>
    </location>
</feature>
<evidence type="ECO:0000313" key="9">
    <source>
        <dbReference type="EMBL" id="SDR96427.1"/>
    </source>
</evidence>
<feature type="transmembrane region" description="Helical" evidence="8">
    <location>
        <begin position="101"/>
        <end position="134"/>
    </location>
</feature>
<keyword evidence="6 8" id="KW-1133">Transmembrane helix</keyword>
<keyword evidence="10" id="KW-1185">Reference proteome</keyword>
<feature type="transmembrane region" description="Helical" evidence="8">
    <location>
        <begin position="21"/>
        <end position="43"/>
    </location>
</feature>
<dbReference type="GO" id="GO:0016763">
    <property type="term" value="F:pentosyltransferase activity"/>
    <property type="evidence" value="ECO:0007669"/>
    <property type="project" value="TreeGrafter"/>
</dbReference>
<name>A0A1H1NBU7_9ACTN</name>